<keyword evidence="2 6" id="KW-0288">FMN</keyword>
<dbReference type="InterPro" id="IPR036661">
    <property type="entry name" value="Luciferase-like_sf"/>
</dbReference>
<accession>A0A5C8HWB5</accession>
<feature type="binding site" evidence="6">
    <location>
        <position position="65"/>
    </location>
    <ligand>
        <name>FMN</name>
        <dbReference type="ChEBI" id="CHEBI:58210"/>
    </ligand>
</feature>
<name>A0A5C8HWB5_9MICO</name>
<dbReference type="GO" id="GO:0004497">
    <property type="term" value="F:monooxygenase activity"/>
    <property type="evidence" value="ECO:0007669"/>
    <property type="project" value="UniProtKB-KW"/>
</dbReference>
<reference evidence="8 9" key="1">
    <citation type="submission" date="2019-08" db="EMBL/GenBank/DDBJ databases">
        <authorList>
            <person name="Dong K."/>
        </authorList>
    </citation>
    <scope>NUCLEOTIDE SEQUENCE [LARGE SCALE GENOMIC DNA]</scope>
    <source>
        <strain evidence="8 9">JCM14558</strain>
    </source>
</reference>
<feature type="binding site" evidence="6">
    <location>
        <position position="111"/>
    </location>
    <ligand>
        <name>FMN</name>
        <dbReference type="ChEBI" id="CHEBI:58210"/>
    </ligand>
</feature>
<evidence type="ECO:0000256" key="3">
    <source>
        <dbReference type="ARBA" id="ARBA00023002"/>
    </source>
</evidence>
<evidence type="ECO:0000256" key="1">
    <source>
        <dbReference type="ARBA" id="ARBA00022630"/>
    </source>
</evidence>
<feature type="domain" description="Luciferase-like" evidence="7">
    <location>
        <begin position="43"/>
        <end position="405"/>
    </location>
</feature>
<gene>
    <name evidence="8" type="ORF">FVP77_11740</name>
</gene>
<feature type="binding site" evidence="6">
    <location>
        <position position="162"/>
    </location>
    <ligand>
        <name>FMN</name>
        <dbReference type="ChEBI" id="CHEBI:58210"/>
    </ligand>
</feature>
<keyword evidence="3 8" id="KW-0560">Oxidoreductase</keyword>
<dbReference type="Proteomes" id="UP000321034">
    <property type="component" value="Unassembled WGS sequence"/>
</dbReference>
<keyword evidence="9" id="KW-1185">Reference proteome</keyword>
<evidence type="ECO:0000313" key="9">
    <source>
        <dbReference type="Proteomes" id="UP000321034"/>
    </source>
</evidence>
<organism evidence="8 9">
    <name type="scientific">Microbacterium hatanonis</name>
    <dbReference type="NCBI Taxonomy" id="404366"/>
    <lineage>
        <taxon>Bacteria</taxon>
        <taxon>Bacillati</taxon>
        <taxon>Actinomycetota</taxon>
        <taxon>Actinomycetes</taxon>
        <taxon>Micrococcales</taxon>
        <taxon>Microbacteriaceae</taxon>
        <taxon>Microbacterium</taxon>
    </lineage>
</organism>
<dbReference type="InterPro" id="IPR051260">
    <property type="entry name" value="Diverse_substr_monoxygenases"/>
</dbReference>
<dbReference type="Gene3D" id="3.20.20.30">
    <property type="entry name" value="Luciferase-like domain"/>
    <property type="match status" value="1"/>
</dbReference>
<protein>
    <submittedName>
        <fullName evidence="8">NtaA/DmoA family FMN-dependent monooxygenase</fullName>
        <ecNumber evidence="8">1.14.-.-</ecNumber>
    </submittedName>
</protein>
<dbReference type="PIRSF" id="PIRSF000337">
    <property type="entry name" value="NTA_MOA"/>
    <property type="match status" value="1"/>
</dbReference>
<comment type="similarity">
    <text evidence="5">Belongs to the NtaA/SnaA/DszA monooxygenase family.</text>
</comment>
<dbReference type="PANTHER" id="PTHR30011">
    <property type="entry name" value="ALKANESULFONATE MONOOXYGENASE-RELATED"/>
    <property type="match status" value="1"/>
</dbReference>
<sequence>MDRIDGGGTMSLHFGVFEVYGPQVGGTLSWPHPLSDSIDFADSQHWVDIAQIMDRTGYDFLFFADGFGYPILGDDIALGAVERGINFSGYDPAGLVPILMRETTGLGFVITANTGVDHPVQLARRFSTLDAISNGRFGWNVVTGSSQNAVAELFGHTEMVPHDVRYAIAAEYVELAKKYWEESWSDDALVADPVRGIYADRTGITRVTYDGEHYRSDGYFGAPPTRQRTPVIFQAGTSPAGRAFAATHAECVFVQATVPAHTARNVAHIREVAAEQGREDPRIMSGLTVVVAETSQEAHRLAAEFDAMQTDDVVATLYAGNTGIDLLALDPERTLHQVLEAGGPVGQMGTSNIERFLGSNGAPAPTVREIIDDLKGKGTRGFRIVGDPHKVADGIEALAAETGLDGFLIEPVFGTRDIAAFGELVLPILRERGRLADRVDGETLRERMRR</sequence>
<keyword evidence="1 6" id="KW-0285">Flavoprotein</keyword>
<dbReference type="OrthoDB" id="3265338at2"/>
<feature type="binding site" evidence="6">
    <location>
        <position position="166"/>
    </location>
    <ligand>
        <name>FMN</name>
        <dbReference type="ChEBI" id="CHEBI:58210"/>
    </ligand>
</feature>
<evidence type="ECO:0000256" key="6">
    <source>
        <dbReference type="PIRSR" id="PIRSR000337-1"/>
    </source>
</evidence>
<evidence type="ECO:0000256" key="4">
    <source>
        <dbReference type="ARBA" id="ARBA00023033"/>
    </source>
</evidence>
<dbReference type="AlphaFoldDB" id="A0A5C8HWB5"/>
<comment type="caution">
    <text evidence="8">The sequence shown here is derived from an EMBL/GenBank/DDBJ whole genome shotgun (WGS) entry which is preliminary data.</text>
</comment>
<dbReference type="EC" id="1.14.-.-" evidence="8"/>
<dbReference type="InterPro" id="IPR016215">
    <property type="entry name" value="NTA_MOA"/>
</dbReference>
<dbReference type="GO" id="GO:0016705">
    <property type="term" value="F:oxidoreductase activity, acting on paired donors, with incorporation or reduction of molecular oxygen"/>
    <property type="evidence" value="ECO:0007669"/>
    <property type="project" value="InterPro"/>
</dbReference>
<evidence type="ECO:0000256" key="5">
    <source>
        <dbReference type="ARBA" id="ARBA00033748"/>
    </source>
</evidence>
<dbReference type="SUPFAM" id="SSF51679">
    <property type="entry name" value="Bacterial luciferase-like"/>
    <property type="match status" value="1"/>
</dbReference>
<dbReference type="InterPro" id="IPR011251">
    <property type="entry name" value="Luciferase-like_dom"/>
</dbReference>
<dbReference type="EMBL" id="VRSV01000002">
    <property type="protein sequence ID" value="TXK09582.1"/>
    <property type="molecule type" value="Genomic_DNA"/>
</dbReference>
<dbReference type="NCBIfam" id="TIGR03860">
    <property type="entry name" value="FMN_nitrolo"/>
    <property type="match status" value="1"/>
</dbReference>
<evidence type="ECO:0000256" key="2">
    <source>
        <dbReference type="ARBA" id="ARBA00022643"/>
    </source>
</evidence>
<evidence type="ECO:0000313" key="8">
    <source>
        <dbReference type="EMBL" id="TXK09582.1"/>
    </source>
</evidence>
<evidence type="ECO:0000259" key="7">
    <source>
        <dbReference type="Pfam" id="PF00296"/>
    </source>
</evidence>
<keyword evidence="4 8" id="KW-0503">Monooxygenase</keyword>
<feature type="binding site" evidence="6">
    <location>
        <position position="238"/>
    </location>
    <ligand>
        <name>FMN</name>
        <dbReference type="ChEBI" id="CHEBI:58210"/>
    </ligand>
</feature>
<proteinExistence type="inferred from homology"/>
<dbReference type="Pfam" id="PF00296">
    <property type="entry name" value="Bac_luciferase"/>
    <property type="match status" value="1"/>
</dbReference>
<dbReference type="PANTHER" id="PTHR30011:SF16">
    <property type="entry name" value="C2H2 FINGER DOMAIN TRANSCRIPTION FACTOR (EUROFUNG)-RELATED"/>
    <property type="match status" value="1"/>
</dbReference>